<dbReference type="Proteomes" id="UP001200307">
    <property type="component" value="Unassembled WGS sequence"/>
</dbReference>
<dbReference type="EMBL" id="JAJTVO010000003">
    <property type="protein sequence ID" value="MCE4121063.1"/>
    <property type="molecule type" value="Genomic_DNA"/>
</dbReference>
<comment type="caution">
    <text evidence="7">The sequence shown here is derived from an EMBL/GenBank/DDBJ whole genome shotgun (WGS) entry which is preliminary data.</text>
</comment>
<feature type="domain" description="HTH araC/xylS-type" evidence="6">
    <location>
        <begin position="278"/>
        <end position="387"/>
    </location>
</feature>
<protein>
    <submittedName>
        <fullName evidence="7">Helix-turn-helix domain-containing protein</fullName>
    </submittedName>
</protein>
<evidence type="ECO:0000256" key="4">
    <source>
        <dbReference type="SAM" id="MobiDB-lite"/>
    </source>
</evidence>
<feature type="compositionally biased region" description="Acidic residues" evidence="4">
    <location>
        <begin position="238"/>
        <end position="250"/>
    </location>
</feature>
<keyword evidence="1" id="KW-0805">Transcription regulation</keyword>
<dbReference type="PROSITE" id="PS01124">
    <property type="entry name" value="HTH_ARAC_FAMILY_2"/>
    <property type="match status" value="1"/>
</dbReference>
<evidence type="ECO:0000259" key="6">
    <source>
        <dbReference type="PROSITE" id="PS01124"/>
    </source>
</evidence>
<feature type="region of interest" description="Disordered" evidence="4">
    <location>
        <begin position="238"/>
        <end position="269"/>
    </location>
</feature>
<gene>
    <name evidence="7" type="ORF">LYY06_02125</name>
</gene>
<feature type="transmembrane region" description="Helical" evidence="5">
    <location>
        <begin position="202"/>
        <end position="228"/>
    </location>
</feature>
<feature type="transmembrane region" description="Helical" evidence="5">
    <location>
        <begin position="133"/>
        <end position="153"/>
    </location>
</feature>
<accession>A0AAW4YH12</accession>
<feature type="transmembrane region" description="Helical" evidence="5">
    <location>
        <begin position="42"/>
        <end position="61"/>
    </location>
</feature>
<proteinExistence type="predicted"/>
<feature type="transmembrane region" description="Helical" evidence="5">
    <location>
        <begin position="174"/>
        <end position="196"/>
    </location>
</feature>
<dbReference type="RefSeq" id="WP_233338532.1">
    <property type="nucleotide sequence ID" value="NZ_JAJTVO010000003.1"/>
</dbReference>
<evidence type="ECO:0000313" key="8">
    <source>
        <dbReference type="Proteomes" id="UP001200307"/>
    </source>
</evidence>
<evidence type="ECO:0000256" key="5">
    <source>
        <dbReference type="SAM" id="Phobius"/>
    </source>
</evidence>
<organism evidence="7 8">
    <name type="scientific">Segatella copri</name>
    <dbReference type="NCBI Taxonomy" id="165179"/>
    <lineage>
        <taxon>Bacteria</taxon>
        <taxon>Pseudomonadati</taxon>
        <taxon>Bacteroidota</taxon>
        <taxon>Bacteroidia</taxon>
        <taxon>Bacteroidales</taxon>
        <taxon>Prevotellaceae</taxon>
        <taxon>Segatella</taxon>
    </lineage>
</organism>
<evidence type="ECO:0000313" key="7">
    <source>
        <dbReference type="EMBL" id="MCE4121063.1"/>
    </source>
</evidence>
<keyword evidence="5" id="KW-0472">Membrane</keyword>
<feature type="transmembrane region" description="Helical" evidence="5">
    <location>
        <begin position="73"/>
        <end position="91"/>
    </location>
</feature>
<dbReference type="InterPro" id="IPR018060">
    <property type="entry name" value="HTH_AraC"/>
</dbReference>
<evidence type="ECO:0000256" key="3">
    <source>
        <dbReference type="ARBA" id="ARBA00023163"/>
    </source>
</evidence>
<keyword evidence="5" id="KW-1133">Transmembrane helix</keyword>
<keyword evidence="2" id="KW-0238">DNA-binding</keyword>
<dbReference type="GO" id="GO:0003700">
    <property type="term" value="F:DNA-binding transcription factor activity"/>
    <property type="evidence" value="ECO:0007669"/>
    <property type="project" value="InterPro"/>
</dbReference>
<sequence length="389" mass="44550">MIDSLYFLQFACFIFMLINALILGITHLHMKWTNRRYEWSRWMILAGMMGLAIQYLLQMLLGFRAKSDDLGAIFNILVYTPCITTISMGIYNIEATHANRRKMNIVCACIYAAIIAVFYIGYSNSGSLNIGNWLYAMLVLFGANVAYCIYMIMIEMRKRKKMLELMTGGDMLPYVRYARASVFALFFSTLTMPFVILSTTLLYIIGPLALLSILFFNLSFVALGYNYVPTEELLDKEEEESAAIADEETENGGASLESSNGQDAESIDGKENLQSISQERQMFIKESLDKWCEDLGYKDTSVNMFTLSRSLNISKNELSRYFTACLNSTFRIWLAEVRFEAAKKMMLDYPDYNNDIISAECGFSSRSYLYRIFKEKEGCSPTVWRAKIQ</sequence>
<evidence type="ECO:0000256" key="1">
    <source>
        <dbReference type="ARBA" id="ARBA00023015"/>
    </source>
</evidence>
<dbReference type="PANTHER" id="PTHR43280:SF2">
    <property type="entry name" value="HTH-TYPE TRANSCRIPTIONAL REGULATOR EXSA"/>
    <property type="match status" value="1"/>
</dbReference>
<dbReference type="SMART" id="SM00342">
    <property type="entry name" value="HTH_ARAC"/>
    <property type="match status" value="1"/>
</dbReference>
<dbReference type="InterPro" id="IPR009057">
    <property type="entry name" value="Homeodomain-like_sf"/>
</dbReference>
<dbReference type="SUPFAM" id="SSF46689">
    <property type="entry name" value="Homeodomain-like"/>
    <property type="match status" value="1"/>
</dbReference>
<dbReference type="AlphaFoldDB" id="A0AAW4YH12"/>
<dbReference type="Gene3D" id="1.10.10.60">
    <property type="entry name" value="Homeodomain-like"/>
    <property type="match status" value="1"/>
</dbReference>
<keyword evidence="3" id="KW-0804">Transcription</keyword>
<feature type="transmembrane region" description="Helical" evidence="5">
    <location>
        <begin position="6"/>
        <end position="30"/>
    </location>
</feature>
<name>A0AAW4YH12_9BACT</name>
<evidence type="ECO:0000256" key="2">
    <source>
        <dbReference type="ARBA" id="ARBA00023125"/>
    </source>
</evidence>
<dbReference type="GO" id="GO:0043565">
    <property type="term" value="F:sequence-specific DNA binding"/>
    <property type="evidence" value="ECO:0007669"/>
    <property type="project" value="InterPro"/>
</dbReference>
<dbReference type="PANTHER" id="PTHR43280">
    <property type="entry name" value="ARAC-FAMILY TRANSCRIPTIONAL REGULATOR"/>
    <property type="match status" value="1"/>
</dbReference>
<feature type="transmembrane region" description="Helical" evidence="5">
    <location>
        <begin position="103"/>
        <end position="121"/>
    </location>
</feature>
<keyword evidence="5" id="KW-0812">Transmembrane</keyword>
<reference evidence="7" key="1">
    <citation type="submission" date="2021-12" db="EMBL/GenBank/DDBJ databases">
        <authorList>
            <person name="Lv X."/>
        </authorList>
    </citation>
    <scope>NUCLEOTIDE SEQUENCE</scope>
    <source>
        <strain evidence="7">HF2106</strain>
    </source>
</reference>
<dbReference type="Pfam" id="PF12833">
    <property type="entry name" value="HTH_18"/>
    <property type="match status" value="1"/>
</dbReference>